<dbReference type="Gene3D" id="2.60.120.260">
    <property type="entry name" value="Galactose-binding domain-like"/>
    <property type="match status" value="1"/>
</dbReference>
<sequence>MNINIYRAGSVVTTLPVADNAECKRNMQGVDEITMEVVQTTGSMPVQIGDYIIFENRNYYLNQPATLEKRSEVEYQFRLVFEANIYTLLNKLFQQPVTGRGDFALVDDLNGFVDVLLENINGIDSGWTKGSIPTTERKLMTFDGETCRAVMNRLADDFDVEFVVIGKQIAFYDIYETATSLVFEHGKGKGLYQLTRENVDSDNTVTRGWFWGSTKNIDYTYRNGETRLMFTNPATGTNRIDNFGEFAKVVEKQVIFEDVWPHFTGTIATVSNNTTTRTHSFTCPQIDFDVELQLMEGITGKVFFKSGDLQSQEFEIKSYDHATRTITLITYTDEFGGVWPNASFMPRVGDQFTFIDIMMPSAYVAAAEAELAAKAADWMAYYSKLRVKYRLDLDPRYLRNNAITLNLGDVVRIIDSALGIDRQIRITSIEKDIANPYRVKCEISNILEERWDKKISKKVQEAINTAKSATEKSSSIAGSAASAFFRQYFEIKGTAGVERIEPKLTFRGQLHAPTSIAYPGIAISNDSGTVLSRLYRSNTNGVWYIDGNQIMTGANILNALLTGYVVGTDVAVVASDTILAAIQKIQGQINNRPKYNENATITGAWTFNQCVTIPVNGGKFLQGGDDVGLYDVNVPNTLGVYGEQNQTVGAIQLGSQGVSIMGDAGNLLVGGGIGIAKTNSNSPVGISLWDGYSNVNGIINYGMFFANTNVLGGHGHIPTASDKHATYLTMNNDGTAWGWIFANRANGQNVASLTTDGRLVTKNTITAGDGASGVVLNNSGGIEIYHASTPYIDFHYGNNAGDFTSRIIESGLGQIDFLHKSRFQNNLSSISYSSGFAGMGWQLEYGNTAQATLTVDNLYVRGSMNVYELVVNQVRATNGSLWVSDSCKAIYVKSGSFYDFTFDDDGGRSPRPFREGDIVQCQVFDGKNVKKLVGIVKDLSGYANSGFGLQKPLLEGDSQLVAGQVYDFVRISSVSDTNRQGALYLTSSDQSAPFMDVIDGDYTTINAPNKIRYIRDWMCGNSIDGGNHWIEIQAIDYNGVNQAYQKPAWGSNTLTNPSNLTNNSLNWEACGTQSLGGDEYVVVDLQVEYDIEKVKVWHYYYDNRTYHHTKTEVSADGVNWYCIHNYIIHGEYVETYDGRTYVLGNKRTKARLGQLSGIVDANYGQLSGFGLYAENAYLTGGIVAKYGRIANFTIKDDWMLGGDESFLNNISNGQGVAIGKESYNDFPGMYAAWNNGAGVYGNVSMGKILRHGVAWDSKIGFNFFHNNQTLFEISKNTSSGEIIALIAGFNFSATRLWAGADWGAGAGLGLYNEGNYKMFHAYKDTSNYVRMGYGIDGDSDWGLNGVVSGSSVFKLGLTNQIAGFTFTNNKLSSNVFEITSNTDNSWISFFQSSAKYESSSGIKFFRDGEQVATIATGGGNTGRKWVRFGNNNSGISVDTSDSTLKKQVELYGAVKINGAMMVGYADPTITTTSYTLGVDYLKFSIIDVKCTNYDSKISLPQSGDIYDYFGTVSSGKGTIITLRNHHESTCNPYFYWFYDNNGTWINFSNAQQVGKGDSMTFVWDGSYWLLINRQH</sequence>
<proteinExistence type="predicted"/>
<evidence type="ECO:0000313" key="2">
    <source>
        <dbReference type="Proteomes" id="UP000249239"/>
    </source>
</evidence>
<dbReference type="SUPFAM" id="SSF49785">
    <property type="entry name" value="Galactose-binding domain-like"/>
    <property type="match status" value="1"/>
</dbReference>
<evidence type="ECO:0000313" key="1">
    <source>
        <dbReference type="EMBL" id="PZX18115.1"/>
    </source>
</evidence>
<dbReference type="InterPro" id="IPR008979">
    <property type="entry name" value="Galactose-bd-like_sf"/>
</dbReference>
<accession>A0A2W7NCG0</accession>
<protein>
    <submittedName>
        <fullName evidence="1">Tail protein (Putative endopeptidase)</fullName>
    </submittedName>
</protein>
<dbReference type="Proteomes" id="UP000249239">
    <property type="component" value="Unassembled WGS sequence"/>
</dbReference>
<reference evidence="1 2" key="1">
    <citation type="submission" date="2018-06" db="EMBL/GenBank/DDBJ databases">
        <title>Genomic Encyclopedia of Archaeal and Bacterial Type Strains, Phase II (KMG-II): from individual species to whole genera.</title>
        <authorList>
            <person name="Goeker M."/>
        </authorList>
    </citation>
    <scope>NUCLEOTIDE SEQUENCE [LARGE SCALE GENOMIC DNA]</scope>
    <source>
        <strain evidence="1 2">DSM 6779</strain>
    </source>
</reference>
<name>A0A2W7NCG0_9BACT</name>
<organism evidence="1 2">
    <name type="scientific">Breznakibacter xylanolyticus</name>
    <dbReference type="NCBI Taxonomy" id="990"/>
    <lineage>
        <taxon>Bacteria</taxon>
        <taxon>Pseudomonadati</taxon>
        <taxon>Bacteroidota</taxon>
        <taxon>Bacteroidia</taxon>
        <taxon>Marinilabiliales</taxon>
        <taxon>Marinilabiliaceae</taxon>
        <taxon>Breznakibacter</taxon>
    </lineage>
</organism>
<dbReference type="OrthoDB" id="1031347at2"/>
<comment type="caution">
    <text evidence="1">The sequence shown here is derived from an EMBL/GenBank/DDBJ whole genome shotgun (WGS) entry which is preliminary data.</text>
</comment>
<dbReference type="RefSeq" id="WP_111444856.1">
    <property type="nucleotide sequence ID" value="NZ_QKZK01000007.1"/>
</dbReference>
<keyword evidence="2" id="KW-1185">Reference proteome</keyword>
<gene>
    <name evidence="1" type="ORF">LX69_01152</name>
</gene>
<dbReference type="EMBL" id="QKZK01000007">
    <property type="protein sequence ID" value="PZX18115.1"/>
    <property type="molecule type" value="Genomic_DNA"/>
</dbReference>